<evidence type="ECO:0000313" key="5">
    <source>
        <dbReference type="Proteomes" id="UP000502117"/>
    </source>
</evidence>
<dbReference type="Pfam" id="PF00085">
    <property type="entry name" value="Thioredoxin"/>
    <property type="match status" value="1"/>
</dbReference>
<name>A0A6G7LUQ7_9GAMM</name>
<dbReference type="InterPro" id="IPR013766">
    <property type="entry name" value="Thioredoxin_domain"/>
</dbReference>
<evidence type="ECO:0000259" key="1">
    <source>
        <dbReference type="Pfam" id="PF00085"/>
    </source>
</evidence>
<dbReference type="Proteomes" id="UP000247584">
    <property type="component" value="Unassembled WGS sequence"/>
</dbReference>
<dbReference type="AlphaFoldDB" id="A0A6G7LUQ7"/>
<dbReference type="KEGG" id="schk:GII14_16185"/>
<reference evidence="2 4" key="1">
    <citation type="submission" date="2018-06" db="EMBL/GenBank/DDBJ databases">
        <title>Genomic Encyclopedia of Type Strains, Phase III (KMG-III): the genomes of soil and plant-associated and newly described type strains.</title>
        <authorList>
            <person name="Whitman W."/>
        </authorList>
    </citation>
    <scope>NUCLEOTIDE SEQUENCE [LARGE SCALE GENOMIC DNA]</scope>
    <source>
        <strain evidence="2 4">JC5</strain>
    </source>
</reference>
<sequence>MLNIETLEQLKQLLESQPAVLLLFGGEHCGVCQALKPRISAMLADEYPLLQAAYIDCQGPGQQLSAQMSIFSLPVVQVYFDGEKFAELQRVFSLADLREAIDRPYRLSFESF</sequence>
<evidence type="ECO:0000313" key="2">
    <source>
        <dbReference type="EMBL" id="PYE60555.1"/>
    </source>
</evidence>
<dbReference type="CDD" id="cd02947">
    <property type="entry name" value="TRX_family"/>
    <property type="match status" value="1"/>
</dbReference>
<protein>
    <submittedName>
        <fullName evidence="3">Thioredoxin</fullName>
    </submittedName>
</protein>
<accession>A0A6G7LUQ7</accession>
<gene>
    <name evidence="2" type="ORF">C8J23_103168</name>
    <name evidence="3" type="ORF">GII14_16185</name>
</gene>
<dbReference type="EMBL" id="QJSY01000003">
    <property type="protein sequence ID" value="PYE60555.1"/>
    <property type="molecule type" value="Genomic_DNA"/>
</dbReference>
<keyword evidence="4" id="KW-1185">Reference proteome</keyword>
<evidence type="ECO:0000313" key="3">
    <source>
        <dbReference type="EMBL" id="QIJ05528.1"/>
    </source>
</evidence>
<reference evidence="3 5" key="2">
    <citation type="submission" date="2019-11" db="EMBL/GenBank/DDBJ databases">
        <title>Complete Genome Sequence of Shewanella chilikensis Strain DC57, Isolated from Corroded Seal Rings at a floating production facility in Australia.</title>
        <authorList>
            <person name="Salgar-Chaparro S.J."/>
            <person name="Castillo-Villamizar G.A."/>
            <person name="Poehlein A."/>
            <person name="Daniel R."/>
            <person name="Machuca L."/>
        </authorList>
    </citation>
    <scope>NUCLEOTIDE SEQUENCE [LARGE SCALE GENOMIC DNA]</scope>
    <source>
        <strain evidence="3 5">DC57</strain>
    </source>
</reference>
<dbReference type="RefSeq" id="WP_101057019.1">
    <property type="nucleotide sequence ID" value="NZ_BMXX01000049.1"/>
</dbReference>
<organism evidence="3 5">
    <name type="scientific">Shewanella chilikensis</name>
    <dbReference type="NCBI Taxonomy" id="558541"/>
    <lineage>
        <taxon>Bacteria</taxon>
        <taxon>Pseudomonadati</taxon>
        <taxon>Pseudomonadota</taxon>
        <taxon>Gammaproteobacteria</taxon>
        <taxon>Alteromonadales</taxon>
        <taxon>Shewanellaceae</taxon>
        <taxon>Shewanella</taxon>
    </lineage>
</organism>
<proteinExistence type="predicted"/>
<dbReference type="Proteomes" id="UP000502117">
    <property type="component" value="Chromosome"/>
</dbReference>
<dbReference type="EMBL" id="CP045857">
    <property type="protein sequence ID" value="QIJ05528.1"/>
    <property type="molecule type" value="Genomic_DNA"/>
</dbReference>
<feature type="domain" description="Thioredoxin" evidence="1">
    <location>
        <begin position="11"/>
        <end position="102"/>
    </location>
</feature>
<dbReference type="Gene3D" id="3.40.30.10">
    <property type="entry name" value="Glutaredoxin"/>
    <property type="match status" value="1"/>
</dbReference>
<dbReference type="InterPro" id="IPR036249">
    <property type="entry name" value="Thioredoxin-like_sf"/>
</dbReference>
<dbReference type="SUPFAM" id="SSF52833">
    <property type="entry name" value="Thioredoxin-like"/>
    <property type="match status" value="1"/>
</dbReference>
<evidence type="ECO:0000313" key="4">
    <source>
        <dbReference type="Proteomes" id="UP000247584"/>
    </source>
</evidence>